<keyword evidence="1" id="KW-0472">Membrane</keyword>
<keyword evidence="1" id="KW-1133">Transmembrane helix</keyword>
<comment type="caution">
    <text evidence="2">The sequence shown here is derived from an EMBL/GenBank/DDBJ whole genome shotgun (WGS) entry which is preliminary data.</text>
</comment>
<name>A0A9D4EC45_DREPO</name>
<gene>
    <name evidence="2" type="ORF">DPMN_179075</name>
</gene>
<organism evidence="2 3">
    <name type="scientific">Dreissena polymorpha</name>
    <name type="common">Zebra mussel</name>
    <name type="synonym">Mytilus polymorpha</name>
    <dbReference type="NCBI Taxonomy" id="45954"/>
    <lineage>
        <taxon>Eukaryota</taxon>
        <taxon>Metazoa</taxon>
        <taxon>Spiralia</taxon>
        <taxon>Lophotrochozoa</taxon>
        <taxon>Mollusca</taxon>
        <taxon>Bivalvia</taxon>
        <taxon>Autobranchia</taxon>
        <taxon>Heteroconchia</taxon>
        <taxon>Euheterodonta</taxon>
        <taxon>Imparidentia</taxon>
        <taxon>Neoheterodontei</taxon>
        <taxon>Myida</taxon>
        <taxon>Dreissenoidea</taxon>
        <taxon>Dreissenidae</taxon>
        <taxon>Dreissena</taxon>
    </lineage>
</organism>
<keyword evidence="1" id="KW-0812">Transmembrane</keyword>
<accession>A0A9D4EC45</accession>
<reference evidence="2" key="1">
    <citation type="journal article" date="2019" name="bioRxiv">
        <title>The Genome of the Zebra Mussel, Dreissena polymorpha: A Resource for Invasive Species Research.</title>
        <authorList>
            <person name="McCartney M.A."/>
            <person name="Auch B."/>
            <person name="Kono T."/>
            <person name="Mallez S."/>
            <person name="Zhang Y."/>
            <person name="Obille A."/>
            <person name="Becker A."/>
            <person name="Abrahante J.E."/>
            <person name="Garbe J."/>
            <person name="Badalamenti J.P."/>
            <person name="Herman A."/>
            <person name="Mangelson H."/>
            <person name="Liachko I."/>
            <person name="Sullivan S."/>
            <person name="Sone E.D."/>
            <person name="Koren S."/>
            <person name="Silverstein K.A.T."/>
            <person name="Beckman K.B."/>
            <person name="Gohl D.M."/>
        </authorList>
    </citation>
    <scope>NUCLEOTIDE SEQUENCE</scope>
    <source>
        <strain evidence="2">Duluth1</strain>
        <tissue evidence="2">Whole animal</tissue>
    </source>
</reference>
<keyword evidence="3" id="KW-1185">Reference proteome</keyword>
<evidence type="ECO:0000313" key="3">
    <source>
        <dbReference type="Proteomes" id="UP000828390"/>
    </source>
</evidence>
<evidence type="ECO:0000256" key="1">
    <source>
        <dbReference type="SAM" id="Phobius"/>
    </source>
</evidence>
<proteinExistence type="predicted"/>
<dbReference type="EMBL" id="JAIWYP010000009">
    <property type="protein sequence ID" value="KAH3777627.1"/>
    <property type="molecule type" value="Genomic_DNA"/>
</dbReference>
<evidence type="ECO:0008006" key="4">
    <source>
        <dbReference type="Google" id="ProtNLM"/>
    </source>
</evidence>
<feature type="transmembrane region" description="Helical" evidence="1">
    <location>
        <begin position="104"/>
        <end position="121"/>
    </location>
</feature>
<protein>
    <recommendedName>
        <fullName evidence="4">Transmembrane protein</fullName>
    </recommendedName>
</protein>
<sequence length="122" mass="13319">MSTLILSFFARKEAVMIRCPCNSHPISALCADLEIIRATPCACAASSYSCPENNSDSLEVFRFCPEPVHCDSLIPRMARLNYLITAAIHAVFPVSYMVGTFHVPMVAVVLVVMMVFGLMASS</sequence>
<evidence type="ECO:0000313" key="2">
    <source>
        <dbReference type="EMBL" id="KAH3777627.1"/>
    </source>
</evidence>
<dbReference type="AlphaFoldDB" id="A0A9D4EC45"/>
<dbReference type="Proteomes" id="UP000828390">
    <property type="component" value="Unassembled WGS sequence"/>
</dbReference>
<reference evidence="2" key="2">
    <citation type="submission" date="2020-11" db="EMBL/GenBank/DDBJ databases">
        <authorList>
            <person name="McCartney M.A."/>
            <person name="Auch B."/>
            <person name="Kono T."/>
            <person name="Mallez S."/>
            <person name="Becker A."/>
            <person name="Gohl D.M."/>
            <person name="Silverstein K.A.T."/>
            <person name="Koren S."/>
            <person name="Bechman K.B."/>
            <person name="Herman A."/>
            <person name="Abrahante J.E."/>
            <person name="Garbe J."/>
        </authorList>
    </citation>
    <scope>NUCLEOTIDE SEQUENCE</scope>
    <source>
        <strain evidence="2">Duluth1</strain>
        <tissue evidence="2">Whole animal</tissue>
    </source>
</reference>